<dbReference type="Gene3D" id="3.40.50.300">
    <property type="entry name" value="P-loop containing nucleotide triphosphate hydrolases"/>
    <property type="match status" value="2"/>
</dbReference>
<dbReference type="PANTHER" id="PTHR11070">
    <property type="entry name" value="UVRD / RECB / PCRA DNA HELICASE FAMILY MEMBER"/>
    <property type="match status" value="1"/>
</dbReference>
<accession>A0ABU5ND75</accession>
<evidence type="ECO:0000256" key="3">
    <source>
        <dbReference type="ARBA" id="ARBA00022806"/>
    </source>
</evidence>
<evidence type="ECO:0000313" key="8">
    <source>
        <dbReference type="Proteomes" id="UP001291687"/>
    </source>
</evidence>
<evidence type="ECO:0000256" key="2">
    <source>
        <dbReference type="ARBA" id="ARBA00022801"/>
    </source>
</evidence>
<name>A0ABU5ND75_9RICK</name>
<dbReference type="SUPFAM" id="SSF52540">
    <property type="entry name" value="P-loop containing nucleoside triphosphate hydrolases"/>
    <property type="match status" value="1"/>
</dbReference>
<evidence type="ECO:0000256" key="1">
    <source>
        <dbReference type="ARBA" id="ARBA00022741"/>
    </source>
</evidence>
<dbReference type="EMBL" id="JARJFB010000082">
    <property type="protein sequence ID" value="MEA0971114.1"/>
    <property type="molecule type" value="Genomic_DNA"/>
</dbReference>
<evidence type="ECO:0000256" key="4">
    <source>
        <dbReference type="ARBA" id="ARBA00022840"/>
    </source>
</evidence>
<dbReference type="GO" id="GO:0004386">
    <property type="term" value="F:helicase activity"/>
    <property type="evidence" value="ECO:0007669"/>
    <property type="project" value="UniProtKB-KW"/>
</dbReference>
<dbReference type="InterPro" id="IPR014016">
    <property type="entry name" value="UvrD-like_ATP-bd"/>
</dbReference>
<dbReference type="InterPro" id="IPR027417">
    <property type="entry name" value="P-loop_NTPase"/>
</dbReference>
<keyword evidence="1 5" id="KW-0547">Nucleotide-binding</keyword>
<feature type="domain" description="UvrD-like helicase ATP-binding" evidence="6">
    <location>
        <begin position="8"/>
        <end position="253"/>
    </location>
</feature>
<keyword evidence="8" id="KW-1185">Reference proteome</keyword>
<gene>
    <name evidence="7" type="ORF">Megvenef_01087</name>
</gene>
<comment type="caution">
    <text evidence="7">The sequence shown here is derived from an EMBL/GenBank/DDBJ whole genome shotgun (WGS) entry which is preliminary data.</text>
</comment>
<keyword evidence="2 5" id="KW-0378">Hydrolase</keyword>
<protein>
    <submittedName>
        <fullName evidence="7">ATP-dependent helicase</fullName>
    </submittedName>
</protein>
<keyword evidence="3 5" id="KW-0347">Helicase</keyword>
<sequence>MVTDRLNLEPEVQKIFEYVDDGQNFLLSGGAGSGKTFSLVQVIRQAIAENPTAKVACITYTNAAVREIEGRVDHRNLSVSTIHDFLWDNIKSYQKELKASLVKLINSEDEQIKSLDSEVSDDYFLEKDIRYKEYTQISEGIISHDDLLTLAHHMFNSYPKLCDILKDKFKFIFIDEYQDTSPLVIEVVLNFLKKSSRSNVIGFFGDAMQSIYDDSIGNLQSYVSTNAVQEVKKEQNRRNPRLVYELANKLRTDGIEQRHADDHGAPNMKDGAVKEGSIKFYHSKDTEKLECIKRRLRWDFGDTKKTKELNLTHNLIAHKAGFKELMDIYDGDKILDYKKRITDYIKENNITEDFSSFTFGQVIDKLKIPPTKNTQEFIDKNPFLYEQAKSYLFEEFRKIHLNTDALLDDKKENAEDSGKIGSKRDNLIKHLFKIQKQIRLYDQGEYNEFLRKTEFEIKSVASKRKIKEIISHLHQMSSNTIEEVIEYAHENGICIKDDKLADFIKKKQYVYDRVKQVKFKEFQNLFNYLEGYTAFSTQHKIKGTEFDNILVILNNGNWTKYNFRYLFEGKGTESVRERTRKLFYVCCTRAKENLVVYYDNPTETVIDQAKRWFGKDNVLLISDIPHTDDKIQV</sequence>
<dbReference type="PANTHER" id="PTHR11070:SF3">
    <property type="entry name" value="DNA 3'-5' HELICASE"/>
    <property type="match status" value="1"/>
</dbReference>
<organism evidence="7 8">
    <name type="scientific">Candidatus Megaera venefica</name>
    <dbReference type="NCBI Taxonomy" id="2055910"/>
    <lineage>
        <taxon>Bacteria</taxon>
        <taxon>Pseudomonadati</taxon>
        <taxon>Pseudomonadota</taxon>
        <taxon>Alphaproteobacteria</taxon>
        <taxon>Rickettsiales</taxon>
        <taxon>Rickettsiaceae</taxon>
        <taxon>Candidatus Megaera</taxon>
    </lineage>
</organism>
<feature type="binding site" evidence="5">
    <location>
        <begin position="29"/>
        <end position="36"/>
    </location>
    <ligand>
        <name>ATP</name>
        <dbReference type="ChEBI" id="CHEBI:30616"/>
    </ligand>
</feature>
<proteinExistence type="predicted"/>
<dbReference type="PROSITE" id="PS51198">
    <property type="entry name" value="UVRD_HELICASE_ATP_BIND"/>
    <property type="match status" value="1"/>
</dbReference>
<evidence type="ECO:0000256" key="5">
    <source>
        <dbReference type="PROSITE-ProRule" id="PRU00560"/>
    </source>
</evidence>
<evidence type="ECO:0000313" key="7">
    <source>
        <dbReference type="EMBL" id="MEA0971114.1"/>
    </source>
</evidence>
<dbReference type="RefSeq" id="WP_322777015.1">
    <property type="nucleotide sequence ID" value="NZ_JARJFB010000082.1"/>
</dbReference>
<keyword evidence="4 5" id="KW-0067">ATP-binding</keyword>
<dbReference type="InterPro" id="IPR000212">
    <property type="entry name" value="DNA_helicase_UvrD/REP"/>
</dbReference>
<evidence type="ECO:0000259" key="6">
    <source>
        <dbReference type="PROSITE" id="PS51198"/>
    </source>
</evidence>
<reference evidence="7 8" key="1">
    <citation type="submission" date="2023-03" db="EMBL/GenBank/DDBJ databases">
        <title>Host association and intracellularity evolved multiple times independently in the Rickettsiales.</title>
        <authorList>
            <person name="Castelli M."/>
            <person name="Nardi T."/>
            <person name="Gammuto L."/>
            <person name="Bellinzona G."/>
            <person name="Sabaneyeva E."/>
            <person name="Potekhin A."/>
            <person name="Serra V."/>
            <person name="Petroni G."/>
            <person name="Sassera D."/>
        </authorList>
    </citation>
    <scope>NUCLEOTIDE SEQUENCE [LARGE SCALE GENOMIC DNA]</scope>
    <source>
        <strain evidence="7 8">Sr 2-6</strain>
    </source>
</reference>
<dbReference type="Proteomes" id="UP001291687">
    <property type="component" value="Unassembled WGS sequence"/>
</dbReference>
<dbReference type="Pfam" id="PF13245">
    <property type="entry name" value="AAA_19"/>
    <property type="match status" value="1"/>
</dbReference>